<dbReference type="CDD" id="cd04301">
    <property type="entry name" value="NAT_SF"/>
    <property type="match status" value="1"/>
</dbReference>
<keyword evidence="2" id="KW-0012">Acyltransferase</keyword>
<proteinExistence type="predicted"/>
<dbReference type="Pfam" id="PF00583">
    <property type="entry name" value="Acetyltransf_1"/>
    <property type="match status" value="1"/>
</dbReference>
<dbReference type="Proteomes" id="UP000515811">
    <property type="component" value="Chromosome"/>
</dbReference>
<keyword evidence="1 4" id="KW-0808">Transferase</keyword>
<evidence type="ECO:0000256" key="2">
    <source>
        <dbReference type="ARBA" id="ARBA00023315"/>
    </source>
</evidence>
<sequence length="176" mass="19207">MISIRPIAPHEWPTYRDIRLQALRDSPDAFGSTWEAEATGRDEHWSTRIASATAGNTDRALFAVNGDDVCGLVWCKLPAAEPGIADIYQMWVHPAARGQGVGSALLGEALAWARSRGSHRVRLGVTANAGSPAMRLYLAHGFLPVGQVEPLREGSELMVQAMELEWNAPVSHREAR</sequence>
<dbReference type="PANTHER" id="PTHR43877">
    <property type="entry name" value="AMINOALKYLPHOSPHONATE N-ACETYLTRANSFERASE-RELATED-RELATED"/>
    <property type="match status" value="1"/>
</dbReference>
<evidence type="ECO:0000259" key="3">
    <source>
        <dbReference type="PROSITE" id="PS51186"/>
    </source>
</evidence>
<dbReference type="PROSITE" id="PS51186">
    <property type="entry name" value="GNAT"/>
    <property type="match status" value="1"/>
</dbReference>
<evidence type="ECO:0000256" key="1">
    <source>
        <dbReference type="ARBA" id="ARBA00022679"/>
    </source>
</evidence>
<gene>
    <name evidence="4" type="ORF">H9K76_22375</name>
</gene>
<dbReference type="EMBL" id="CP060714">
    <property type="protein sequence ID" value="QNN57174.1"/>
    <property type="molecule type" value="Genomic_DNA"/>
</dbReference>
<dbReference type="InterPro" id="IPR000182">
    <property type="entry name" value="GNAT_dom"/>
</dbReference>
<dbReference type="InterPro" id="IPR050832">
    <property type="entry name" value="Bact_Acetyltransf"/>
</dbReference>
<protein>
    <submittedName>
        <fullName evidence="4">GNAT family N-acetyltransferase</fullName>
    </submittedName>
</protein>
<reference evidence="4 5" key="1">
    <citation type="submission" date="2020-08" db="EMBL/GenBank/DDBJ databases">
        <title>Genome sequence of Diaphorobacter ruginosibacter DSM 27467T.</title>
        <authorList>
            <person name="Hyun D.-W."/>
            <person name="Bae J.-W."/>
        </authorList>
    </citation>
    <scope>NUCLEOTIDE SEQUENCE [LARGE SCALE GENOMIC DNA]</scope>
    <source>
        <strain evidence="4 5">DSM 27467</strain>
    </source>
</reference>
<evidence type="ECO:0000313" key="5">
    <source>
        <dbReference type="Proteomes" id="UP000515811"/>
    </source>
</evidence>
<dbReference type="KEGG" id="drg:H9K76_22375"/>
<feature type="domain" description="N-acetyltransferase" evidence="3">
    <location>
        <begin position="2"/>
        <end position="163"/>
    </location>
</feature>
<dbReference type="Gene3D" id="3.40.630.30">
    <property type="match status" value="1"/>
</dbReference>
<dbReference type="PANTHER" id="PTHR43877:SF2">
    <property type="entry name" value="AMINOALKYLPHOSPHONATE N-ACETYLTRANSFERASE-RELATED"/>
    <property type="match status" value="1"/>
</dbReference>
<dbReference type="RefSeq" id="WP_187597439.1">
    <property type="nucleotide sequence ID" value="NZ_CP060714.1"/>
</dbReference>
<dbReference type="AlphaFoldDB" id="A0A7G9RNJ9"/>
<accession>A0A7G9RNJ9</accession>
<name>A0A7G9RNJ9_9BURK</name>
<dbReference type="InterPro" id="IPR016181">
    <property type="entry name" value="Acyl_CoA_acyltransferase"/>
</dbReference>
<organism evidence="4 5">
    <name type="scientific">Diaphorobacter ruginosibacter</name>
    <dbReference type="NCBI Taxonomy" id="1715720"/>
    <lineage>
        <taxon>Bacteria</taxon>
        <taxon>Pseudomonadati</taxon>
        <taxon>Pseudomonadota</taxon>
        <taxon>Betaproteobacteria</taxon>
        <taxon>Burkholderiales</taxon>
        <taxon>Comamonadaceae</taxon>
        <taxon>Diaphorobacter</taxon>
    </lineage>
</organism>
<dbReference type="GO" id="GO:0016747">
    <property type="term" value="F:acyltransferase activity, transferring groups other than amino-acyl groups"/>
    <property type="evidence" value="ECO:0007669"/>
    <property type="project" value="InterPro"/>
</dbReference>
<evidence type="ECO:0000313" key="4">
    <source>
        <dbReference type="EMBL" id="QNN57174.1"/>
    </source>
</evidence>
<keyword evidence="5" id="KW-1185">Reference proteome</keyword>
<dbReference type="SUPFAM" id="SSF55729">
    <property type="entry name" value="Acyl-CoA N-acyltransferases (Nat)"/>
    <property type="match status" value="1"/>
</dbReference>